<sequence length="113" mass="11610">RAAPAPTAADADAPLPPPPDGYTPVQDMDEAIIAHSPAVLAHTGPGLPGGEAQQITRQDQNVPSHFSVFGLPIKFNAPVPPPYNAEFTYRTFGGQPGNGRGDATAAWGTAGEP</sequence>
<organism evidence="2 3">
    <name type="scientific">Ameyamaea chiangmaiensis</name>
    <dbReference type="NCBI Taxonomy" id="442969"/>
    <lineage>
        <taxon>Bacteria</taxon>
        <taxon>Pseudomonadati</taxon>
        <taxon>Pseudomonadota</taxon>
        <taxon>Alphaproteobacteria</taxon>
        <taxon>Acetobacterales</taxon>
        <taxon>Acetobacteraceae</taxon>
        <taxon>Ameyamaea</taxon>
    </lineage>
</organism>
<dbReference type="AlphaFoldDB" id="A0A850PH51"/>
<dbReference type="EMBL" id="JABXXR010000232">
    <property type="protein sequence ID" value="NVN41979.1"/>
    <property type="molecule type" value="Genomic_DNA"/>
</dbReference>
<proteinExistence type="predicted"/>
<accession>A0A850PH51</accession>
<name>A0A850PH51_9PROT</name>
<keyword evidence="3" id="KW-1185">Reference proteome</keyword>
<feature type="region of interest" description="Disordered" evidence="1">
    <location>
        <begin position="1"/>
        <end position="25"/>
    </location>
</feature>
<protein>
    <submittedName>
        <fullName evidence="2">Uncharacterized protein</fullName>
    </submittedName>
</protein>
<evidence type="ECO:0000313" key="3">
    <source>
        <dbReference type="Proteomes" id="UP000585665"/>
    </source>
</evidence>
<evidence type="ECO:0000256" key="1">
    <source>
        <dbReference type="SAM" id="MobiDB-lite"/>
    </source>
</evidence>
<comment type="caution">
    <text evidence="2">The sequence shown here is derived from an EMBL/GenBank/DDBJ whole genome shotgun (WGS) entry which is preliminary data.</text>
</comment>
<feature type="region of interest" description="Disordered" evidence="1">
    <location>
        <begin position="90"/>
        <end position="113"/>
    </location>
</feature>
<dbReference type="Proteomes" id="UP000585665">
    <property type="component" value="Unassembled WGS sequence"/>
</dbReference>
<reference evidence="2 3" key="1">
    <citation type="submission" date="2020-06" db="EMBL/GenBank/DDBJ databases">
        <title>Description of novel acetic acid bacteria.</title>
        <authorList>
            <person name="Sombolestani A."/>
        </authorList>
    </citation>
    <scope>NUCLEOTIDE SEQUENCE [LARGE SCALE GENOMIC DNA]</scope>
    <source>
        <strain evidence="2 3">LMG 27010</strain>
    </source>
</reference>
<feature type="compositionally biased region" description="Low complexity" evidence="1">
    <location>
        <begin position="1"/>
        <end position="13"/>
    </location>
</feature>
<feature type="non-terminal residue" evidence="2">
    <location>
        <position position="1"/>
    </location>
</feature>
<gene>
    <name evidence="2" type="ORF">HUK82_15635</name>
</gene>
<evidence type="ECO:0000313" key="2">
    <source>
        <dbReference type="EMBL" id="NVN41979.1"/>
    </source>
</evidence>